<protein>
    <submittedName>
        <fullName evidence="2">Uncharacterized protein</fullName>
    </submittedName>
</protein>
<dbReference type="PANTHER" id="PTHR28250">
    <property type="entry name" value="CYTOCHROME B PRE-MRNA-PROCESSING PROTEIN 6"/>
    <property type="match status" value="1"/>
</dbReference>
<reference evidence="2 3" key="1">
    <citation type="submission" date="2024-04" db="EMBL/GenBank/DDBJ databases">
        <title>Phyllosticta paracitricarpa is synonymous to the EU quarantine fungus P. citricarpa based on phylogenomic analyses.</title>
        <authorList>
            <consortium name="Lawrence Berkeley National Laboratory"/>
            <person name="Van Ingen-Buijs V.A."/>
            <person name="Van Westerhoven A.C."/>
            <person name="Haridas S."/>
            <person name="Skiadas P."/>
            <person name="Martin F."/>
            <person name="Groenewald J.Z."/>
            <person name="Crous P.W."/>
            <person name="Seidl M.F."/>
        </authorList>
    </citation>
    <scope>NUCLEOTIDE SEQUENCE [LARGE SCALE GENOMIC DNA]</scope>
    <source>
        <strain evidence="2 3">CBS 123374</strain>
    </source>
</reference>
<organism evidence="2 3">
    <name type="scientific">Phyllosticta capitalensis</name>
    <dbReference type="NCBI Taxonomy" id="121624"/>
    <lineage>
        <taxon>Eukaryota</taxon>
        <taxon>Fungi</taxon>
        <taxon>Dikarya</taxon>
        <taxon>Ascomycota</taxon>
        <taxon>Pezizomycotina</taxon>
        <taxon>Dothideomycetes</taxon>
        <taxon>Dothideomycetes incertae sedis</taxon>
        <taxon>Botryosphaeriales</taxon>
        <taxon>Phyllostictaceae</taxon>
        <taxon>Phyllosticta</taxon>
    </lineage>
</organism>
<comment type="caution">
    <text evidence="2">The sequence shown here is derived from an EMBL/GenBank/DDBJ whole genome shotgun (WGS) entry which is preliminary data.</text>
</comment>
<dbReference type="PANTHER" id="PTHR28250:SF1">
    <property type="entry name" value="CYTOCHROME B PRE-MRNA-PROCESSING PROTEIN 6"/>
    <property type="match status" value="1"/>
</dbReference>
<feature type="region of interest" description="Disordered" evidence="1">
    <location>
        <begin position="38"/>
        <end position="60"/>
    </location>
</feature>
<keyword evidence="3" id="KW-1185">Reference proteome</keyword>
<evidence type="ECO:0000256" key="1">
    <source>
        <dbReference type="SAM" id="MobiDB-lite"/>
    </source>
</evidence>
<dbReference type="Proteomes" id="UP001492380">
    <property type="component" value="Unassembled WGS sequence"/>
</dbReference>
<sequence length="123" mass="14192">MSATSTIARHYARIASLWPVDTLRPALSFQSALNKRQKAVTSTSSSSSATTTPPPQESRDLNALYSLLDNRYKRTYPLSPRFLRPNSKATYYEDLMQELERSTQRNWWQGFVTKLKARLRFDS</sequence>
<dbReference type="InterPro" id="IPR037653">
    <property type="entry name" value="Cbp6"/>
</dbReference>
<feature type="compositionally biased region" description="Low complexity" evidence="1">
    <location>
        <begin position="41"/>
        <end position="51"/>
    </location>
</feature>
<name>A0ABR1YXZ9_9PEZI</name>
<dbReference type="EMBL" id="JBBWRZ010000002">
    <property type="protein sequence ID" value="KAK8243509.1"/>
    <property type="molecule type" value="Genomic_DNA"/>
</dbReference>
<proteinExistence type="predicted"/>
<evidence type="ECO:0000313" key="3">
    <source>
        <dbReference type="Proteomes" id="UP001492380"/>
    </source>
</evidence>
<evidence type="ECO:0000313" key="2">
    <source>
        <dbReference type="EMBL" id="KAK8243509.1"/>
    </source>
</evidence>
<accession>A0ABR1YXZ9</accession>
<dbReference type="Pfam" id="PF20180">
    <property type="entry name" value="UQCC2_CBP6"/>
    <property type="match status" value="1"/>
</dbReference>
<gene>
    <name evidence="2" type="ORF">HDK90DRAFT_507340</name>
</gene>